<comment type="caution">
    <text evidence="2">The sequence shown here is derived from an EMBL/GenBank/DDBJ whole genome shotgun (WGS) entry which is preliminary data.</text>
</comment>
<evidence type="ECO:0000313" key="3">
    <source>
        <dbReference type="Proteomes" id="UP001525890"/>
    </source>
</evidence>
<dbReference type="InterPro" id="IPR054181">
    <property type="entry name" value="DUF6888"/>
</dbReference>
<dbReference type="Proteomes" id="UP001525890">
    <property type="component" value="Unassembled WGS sequence"/>
</dbReference>
<name>A0ABT2MMR1_9CYAN</name>
<accession>A0ABT2MMR1</accession>
<dbReference type="RefSeq" id="WP_368004579.1">
    <property type="nucleotide sequence ID" value="NZ_JAMXFF010000001.1"/>
</dbReference>
<keyword evidence="3" id="KW-1185">Reference proteome</keyword>
<dbReference type="Pfam" id="PF21828">
    <property type="entry name" value="DUF6888"/>
    <property type="match status" value="1"/>
</dbReference>
<dbReference type="EMBL" id="JAMXFF010000001">
    <property type="protein sequence ID" value="MCT7964821.1"/>
    <property type="molecule type" value="Genomic_DNA"/>
</dbReference>
<organism evidence="2 3">
    <name type="scientific">Laspinema palackyanum D2a</name>
    <dbReference type="NCBI Taxonomy" id="2953684"/>
    <lineage>
        <taxon>Bacteria</taxon>
        <taxon>Bacillati</taxon>
        <taxon>Cyanobacteriota</taxon>
        <taxon>Cyanophyceae</taxon>
        <taxon>Oscillatoriophycideae</taxon>
        <taxon>Oscillatoriales</taxon>
        <taxon>Laspinemataceae</taxon>
        <taxon>Laspinema</taxon>
        <taxon>Laspinema palackyanum</taxon>
    </lineage>
</organism>
<sequence length="110" mass="12860">MESRYSLQGRNLLLEKAIGQFLWQIFRGSDSPKFCYPSLYVIMEETAINPTNEQAQACLRVSQMLSNGFRDIHLFRYNPQKGYVYILVGNNLEVIVTNSGEWRFIYEPEI</sequence>
<gene>
    <name evidence="2" type="ORF">NG799_00570</name>
</gene>
<feature type="domain" description="DUF6888" evidence="1">
    <location>
        <begin position="50"/>
        <end position="103"/>
    </location>
</feature>
<reference evidence="2 3" key="1">
    <citation type="journal article" date="2022" name="Front. Microbiol.">
        <title>High genomic differentiation and limited gene flow indicate recent cryptic speciation within the genus Laspinema (cyanobacteria).</title>
        <authorList>
            <person name="Stanojkovic A."/>
            <person name="Skoupy S."/>
            <person name="Skaloud P."/>
            <person name="Dvorak P."/>
        </authorList>
    </citation>
    <scope>NUCLEOTIDE SEQUENCE [LARGE SCALE GENOMIC DNA]</scope>
    <source>
        <strain evidence="2 3">D2a</strain>
    </source>
</reference>
<proteinExistence type="predicted"/>
<evidence type="ECO:0000259" key="1">
    <source>
        <dbReference type="Pfam" id="PF21828"/>
    </source>
</evidence>
<evidence type="ECO:0000313" key="2">
    <source>
        <dbReference type="EMBL" id="MCT7964821.1"/>
    </source>
</evidence>
<protein>
    <recommendedName>
        <fullName evidence="1">DUF6888 domain-containing protein</fullName>
    </recommendedName>
</protein>